<dbReference type="PANTHER" id="PTHR23340:SF0">
    <property type="entry name" value="SURP AND G-PATCH DOMAIN-CONTAINING PROTEIN 1 ISOFORM X1"/>
    <property type="match status" value="1"/>
</dbReference>
<feature type="region of interest" description="Disordered" evidence="5">
    <location>
        <begin position="276"/>
        <end position="340"/>
    </location>
</feature>
<evidence type="ECO:0000256" key="5">
    <source>
        <dbReference type="SAM" id="MobiDB-lite"/>
    </source>
</evidence>
<evidence type="ECO:0000256" key="3">
    <source>
        <dbReference type="ARBA" id="ARBA00023187"/>
    </source>
</evidence>
<dbReference type="InterPro" id="IPR000061">
    <property type="entry name" value="Surp"/>
</dbReference>
<dbReference type="SUPFAM" id="SSF109905">
    <property type="entry name" value="Surp module (SWAP domain)"/>
    <property type="match status" value="1"/>
</dbReference>
<sequence>MASPFPNDGSFLERFKQLQQDGPSKADTSGPVVLKNVKSSKASSNSKGGGGSAFGGPRKGSLPNGKLAFSLKQKSRLAVNAIKLGEDEDEEEDGDAQRQAKKVKTESASKGKSPEPKESVPAPPADGEVKKVADKLALFVAKNGRQFEEVTREKNLGKGPFSFLYDTECAEYKYYEYRVAQEEAVLAGEAGGSQASQTGSSGANQGSSHRQSSGGQQQRYQTPASALYSGGSEQHKAGYSPGPSQESVQGLADRYSQQGYANDSVAMMEFYMKKAAQEAIRRPPKQSKDEMPPPPGLHPPGSDSWKHEEAGVADARPSYVTPSVGVVEDGGAGLYPDKTI</sequence>
<dbReference type="EnsemblPlants" id="Pp3c11_4770V3.6">
    <property type="protein sequence ID" value="Pp3c11_4770V3.6"/>
    <property type="gene ID" value="Pp3c11_4770"/>
</dbReference>
<dbReference type="Gene3D" id="1.10.10.790">
    <property type="entry name" value="Surp module"/>
    <property type="match status" value="1"/>
</dbReference>
<name>A0A7I4AAX3_PHYPA</name>
<evidence type="ECO:0000256" key="4">
    <source>
        <dbReference type="ARBA" id="ARBA00023242"/>
    </source>
</evidence>
<dbReference type="EnsemblPlants" id="Pp3c11_4770V3.5">
    <property type="protein sequence ID" value="Pp3c11_4770V3.5"/>
    <property type="gene ID" value="Pp3c11_4770"/>
</dbReference>
<proteinExistence type="predicted"/>
<gene>
    <name evidence="7" type="primary">LOC112288522</name>
</gene>
<dbReference type="SMART" id="SM00648">
    <property type="entry name" value="SWAP"/>
    <property type="match status" value="1"/>
</dbReference>
<evidence type="ECO:0000313" key="7">
    <source>
        <dbReference type="EnsemblPlants" id="Pp3c11_4770V3.5"/>
    </source>
</evidence>
<accession>A0A7I4AAX3</accession>
<dbReference type="AlphaFoldDB" id="A0A7I4AAX3"/>
<keyword evidence="3" id="KW-0508">mRNA splicing</keyword>
<dbReference type="GO" id="GO:0005634">
    <property type="term" value="C:nucleus"/>
    <property type="evidence" value="ECO:0007669"/>
    <property type="project" value="UniProtKB-SubCell"/>
</dbReference>
<reference evidence="7" key="3">
    <citation type="submission" date="2020-12" db="UniProtKB">
        <authorList>
            <consortium name="EnsemblPlants"/>
        </authorList>
    </citation>
    <scope>IDENTIFICATION</scope>
</reference>
<evidence type="ECO:0000313" key="8">
    <source>
        <dbReference type="Proteomes" id="UP000006727"/>
    </source>
</evidence>
<dbReference type="PROSITE" id="PS50128">
    <property type="entry name" value="SURP"/>
    <property type="match status" value="1"/>
</dbReference>
<reference evidence="7 8" key="1">
    <citation type="journal article" date="2008" name="Science">
        <title>The Physcomitrella genome reveals evolutionary insights into the conquest of land by plants.</title>
        <authorList>
            <person name="Rensing S."/>
            <person name="Lang D."/>
            <person name="Zimmer A."/>
            <person name="Terry A."/>
            <person name="Salamov A."/>
            <person name="Shapiro H."/>
            <person name="Nishiyama T."/>
            <person name="Perroud P.-F."/>
            <person name="Lindquist E."/>
            <person name="Kamisugi Y."/>
            <person name="Tanahashi T."/>
            <person name="Sakakibara K."/>
            <person name="Fujita T."/>
            <person name="Oishi K."/>
            <person name="Shin-I T."/>
            <person name="Kuroki Y."/>
            <person name="Toyoda A."/>
            <person name="Suzuki Y."/>
            <person name="Hashimoto A."/>
            <person name="Yamaguchi K."/>
            <person name="Sugano A."/>
            <person name="Kohara Y."/>
            <person name="Fujiyama A."/>
            <person name="Anterola A."/>
            <person name="Aoki S."/>
            <person name="Ashton N."/>
            <person name="Barbazuk W.B."/>
            <person name="Barker E."/>
            <person name="Bennetzen J."/>
            <person name="Bezanilla M."/>
            <person name="Blankenship R."/>
            <person name="Cho S.H."/>
            <person name="Dutcher S."/>
            <person name="Estelle M."/>
            <person name="Fawcett J.A."/>
            <person name="Gundlach H."/>
            <person name="Hanada K."/>
            <person name="Heyl A."/>
            <person name="Hicks K.A."/>
            <person name="Hugh J."/>
            <person name="Lohr M."/>
            <person name="Mayer K."/>
            <person name="Melkozernov A."/>
            <person name="Murata T."/>
            <person name="Nelson D."/>
            <person name="Pils B."/>
            <person name="Prigge M."/>
            <person name="Reiss B."/>
            <person name="Renner T."/>
            <person name="Rombauts S."/>
            <person name="Rushton P."/>
            <person name="Sanderfoot A."/>
            <person name="Schween G."/>
            <person name="Shiu S.-H."/>
            <person name="Stueber K."/>
            <person name="Theodoulou F.L."/>
            <person name="Tu H."/>
            <person name="Van de Peer Y."/>
            <person name="Verrier P.J."/>
            <person name="Waters E."/>
            <person name="Wood A."/>
            <person name="Yang L."/>
            <person name="Cove D."/>
            <person name="Cuming A."/>
            <person name="Hasebe M."/>
            <person name="Lucas S."/>
            <person name="Mishler D.B."/>
            <person name="Reski R."/>
            <person name="Grigoriev I."/>
            <person name="Quatrano R.S."/>
            <person name="Boore J.L."/>
        </authorList>
    </citation>
    <scope>NUCLEOTIDE SEQUENCE [LARGE SCALE GENOMIC DNA]</scope>
    <source>
        <strain evidence="7 8">cv. Gransden 2004</strain>
    </source>
</reference>
<organism evidence="7 8">
    <name type="scientific">Physcomitrium patens</name>
    <name type="common">Spreading-leaved earth moss</name>
    <name type="synonym">Physcomitrella patens</name>
    <dbReference type="NCBI Taxonomy" id="3218"/>
    <lineage>
        <taxon>Eukaryota</taxon>
        <taxon>Viridiplantae</taxon>
        <taxon>Streptophyta</taxon>
        <taxon>Embryophyta</taxon>
        <taxon>Bryophyta</taxon>
        <taxon>Bryophytina</taxon>
        <taxon>Bryopsida</taxon>
        <taxon>Funariidae</taxon>
        <taxon>Funariales</taxon>
        <taxon>Funariaceae</taxon>
        <taxon>Physcomitrium</taxon>
    </lineage>
</organism>
<dbReference type="InterPro" id="IPR035967">
    <property type="entry name" value="SWAP/Surp_sf"/>
</dbReference>
<keyword evidence="2" id="KW-0507">mRNA processing</keyword>
<dbReference type="Pfam" id="PF01805">
    <property type="entry name" value="Surp"/>
    <property type="match status" value="1"/>
</dbReference>
<dbReference type="PANTHER" id="PTHR23340">
    <property type="entry name" value="ARGININE/SERINE RICH SPLICING FACTOR SF4/14"/>
    <property type="match status" value="1"/>
</dbReference>
<evidence type="ECO:0000259" key="6">
    <source>
        <dbReference type="PROSITE" id="PS50128"/>
    </source>
</evidence>
<feature type="compositionally biased region" description="Low complexity" evidence="5">
    <location>
        <begin position="192"/>
        <end position="221"/>
    </location>
</feature>
<dbReference type="Gramene" id="Pp3c11_4770V3.5">
    <property type="protein sequence ID" value="Pp3c11_4770V3.5"/>
    <property type="gene ID" value="Pp3c11_4770"/>
</dbReference>
<evidence type="ECO:0000256" key="2">
    <source>
        <dbReference type="ARBA" id="ARBA00022664"/>
    </source>
</evidence>
<reference evidence="7 8" key="2">
    <citation type="journal article" date="2018" name="Plant J.">
        <title>The Physcomitrella patens chromosome-scale assembly reveals moss genome structure and evolution.</title>
        <authorList>
            <person name="Lang D."/>
            <person name="Ullrich K.K."/>
            <person name="Murat F."/>
            <person name="Fuchs J."/>
            <person name="Jenkins J."/>
            <person name="Haas F.B."/>
            <person name="Piednoel M."/>
            <person name="Gundlach H."/>
            <person name="Van Bel M."/>
            <person name="Meyberg R."/>
            <person name="Vives C."/>
            <person name="Morata J."/>
            <person name="Symeonidi A."/>
            <person name="Hiss M."/>
            <person name="Muchero W."/>
            <person name="Kamisugi Y."/>
            <person name="Saleh O."/>
            <person name="Blanc G."/>
            <person name="Decker E.L."/>
            <person name="van Gessel N."/>
            <person name="Grimwood J."/>
            <person name="Hayes R.D."/>
            <person name="Graham S.W."/>
            <person name="Gunter L.E."/>
            <person name="McDaniel S.F."/>
            <person name="Hoernstein S.N.W."/>
            <person name="Larsson A."/>
            <person name="Li F.W."/>
            <person name="Perroud P.F."/>
            <person name="Phillips J."/>
            <person name="Ranjan P."/>
            <person name="Rokshar D.S."/>
            <person name="Rothfels C.J."/>
            <person name="Schneider L."/>
            <person name="Shu S."/>
            <person name="Stevenson D.W."/>
            <person name="Thummler F."/>
            <person name="Tillich M."/>
            <person name="Villarreal Aguilar J.C."/>
            <person name="Widiez T."/>
            <person name="Wong G.K."/>
            <person name="Wymore A."/>
            <person name="Zhang Y."/>
            <person name="Zimmer A.D."/>
            <person name="Quatrano R.S."/>
            <person name="Mayer K.F.X."/>
            <person name="Goodstein D."/>
            <person name="Casacuberta J.M."/>
            <person name="Vandepoele K."/>
            <person name="Reski R."/>
            <person name="Cuming A.C."/>
            <person name="Tuskan G.A."/>
            <person name="Maumus F."/>
            <person name="Salse J."/>
            <person name="Schmutz J."/>
            <person name="Rensing S.A."/>
        </authorList>
    </citation>
    <scope>NUCLEOTIDE SEQUENCE [LARGE SCALE GENOMIC DNA]</scope>
    <source>
        <strain evidence="7 8">cv. Gransden 2004</strain>
    </source>
</reference>
<dbReference type="GO" id="GO:0008380">
    <property type="term" value="P:RNA splicing"/>
    <property type="evidence" value="ECO:0007669"/>
    <property type="project" value="UniProtKB-KW"/>
</dbReference>
<dbReference type="Proteomes" id="UP000006727">
    <property type="component" value="Chromosome 11"/>
</dbReference>
<protein>
    <recommendedName>
        <fullName evidence="6">SURP motif domain-containing protein</fullName>
    </recommendedName>
</protein>
<feature type="region of interest" description="Disordered" evidence="5">
    <location>
        <begin position="1"/>
        <end position="67"/>
    </location>
</feature>
<dbReference type="GO" id="GO:0003723">
    <property type="term" value="F:RNA binding"/>
    <property type="evidence" value="ECO:0007669"/>
    <property type="project" value="InterPro"/>
</dbReference>
<keyword evidence="8" id="KW-1185">Reference proteome</keyword>
<feature type="domain" description="SURP motif" evidence="6">
    <location>
        <begin position="132"/>
        <end position="175"/>
    </location>
</feature>
<dbReference type="GO" id="GO:0006397">
    <property type="term" value="P:mRNA processing"/>
    <property type="evidence" value="ECO:0007669"/>
    <property type="project" value="UniProtKB-KW"/>
</dbReference>
<feature type="compositionally biased region" description="Basic and acidic residues" evidence="5">
    <location>
        <begin position="95"/>
        <end position="118"/>
    </location>
</feature>
<dbReference type="EMBL" id="ABEU02000011">
    <property type="status" value="NOT_ANNOTATED_CDS"/>
    <property type="molecule type" value="Genomic_DNA"/>
</dbReference>
<keyword evidence="4" id="KW-0539">Nucleus</keyword>
<feature type="region of interest" description="Disordered" evidence="5">
    <location>
        <begin position="188"/>
        <end position="255"/>
    </location>
</feature>
<feature type="compositionally biased region" description="Gly residues" evidence="5">
    <location>
        <begin position="47"/>
        <end position="58"/>
    </location>
</feature>
<comment type="subcellular location">
    <subcellularLocation>
        <location evidence="1">Nucleus</location>
    </subcellularLocation>
</comment>
<dbReference type="InterPro" id="IPR040169">
    <property type="entry name" value="SUGP1/2"/>
</dbReference>
<feature type="region of interest" description="Disordered" evidence="5">
    <location>
        <begin position="84"/>
        <end position="129"/>
    </location>
</feature>
<feature type="compositionally biased region" description="Basic and acidic residues" evidence="5">
    <location>
        <begin position="276"/>
        <end position="291"/>
    </location>
</feature>
<evidence type="ECO:0000256" key="1">
    <source>
        <dbReference type="ARBA" id="ARBA00004123"/>
    </source>
</evidence>
<dbReference type="Gramene" id="Pp3c11_4770V3.6">
    <property type="protein sequence ID" value="Pp3c11_4770V3.6"/>
    <property type="gene ID" value="Pp3c11_4770"/>
</dbReference>